<dbReference type="GO" id="GO:0004674">
    <property type="term" value="F:protein serine/threonine kinase activity"/>
    <property type="evidence" value="ECO:0007669"/>
    <property type="project" value="UniProtKB-KW"/>
</dbReference>
<dbReference type="Pfam" id="PF07714">
    <property type="entry name" value="PK_Tyr_Ser-Thr"/>
    <property type="match status" value="1"/>
</dbReference>
<dbReference type="SUPFAM" id="SSF56112">
    <property type="entry name" value="Protein kinase-like (PK-like)"/>
    <property type="match status" value="1"/>
</dbReference>
<dbReference type="PROSITE" id="PS00107">
    <property type="entry name" value="PROTEIN_KINASE_ATP"/>
    <property type="match status" value="1"/>
</dbReference>
<dbReference type="Proteomes" id="UP001189624">
    <property type="component" value="Chromosome 1"/>
</dbReference>
<sequence length="657" mass="72937">MVPLSTFMDQLNIITMLIFTTMALLLSRAEAMRKCGNCGPNPVPYPLSTGSDCGDPSYKIRCTAGTLWFDALAGSSYVIKSIDPLNRLIILQPATLAPKTCVSTDFRSEGMHLNETLPFSVASRNTVFLFNCTAHAPSMSCSASSACRSYIKEHADFSACWSVGTCCEYRSGGARKEYAVRVHGRDCTAYESFVDFNVTAATLGKRWPEGGVGIEWVAPQEPVCKEAIDCKEFLSSKCGVGPSGGVQRCLCDAGFKWDPINASCQPQTQTQTQSRKCTGHGKDSHCKVRKKKKMLLAVVVSFGGMIFVVAVIGVIFYKKRNQAKRKTKTKEAKISKRKEISSVKASALSSRIFTGREIRKATNNFSQENLVGTGGFGEVFKGTFDDGTVFAIKRAKLGCNKGIDQMQNEVRILCQVNHRSLVRLLGCCLELEHPLLIYEYISNGTLFDYLHRHSCGTRKPLKWNQRLKIAHQTAEGLSYLHSSAVPPIYHRDVKSSNILLDDKLDAKVSDFGLSRLVELAEENKSHIFTSAQGTLGYLDPEYYRNFQLTDKSDVYSFGVVLMELLTAQKAIDFNREEESVNLAMYGKRKMVEEKLMDVVDPLLKEGASDLELETMKSLGYLAVACLDDQRQKRPSMKEVSDDIEYLIKVVKGQVSKS</sequence>
<feature type="domain" description="Protein kinase" evidence="15">
    <location>
        <begin position="365"/>
        <end position="646"/>
    </location>
</feature>
<dbReference type="PROSITE" id="PS50011">
    <property type="entry name" value="PROTEIN_KINASE_DOM"/>
    <property type="match status" value="1"/>
</dbReference>
<evidence type="ECO:0000256" key="13">
    <source>
        <dbReference type="SAM" id="Phobius"/>
    </source>
</evidence>
<dbReference type="SMART" id="SM00220">
    <property type="entry name" value="S_TKc"/>
    <property type="match status" value="1"/>
</dbReference>
<dbReference type="CDD" id="cd14066">
    <property type="entry name" value="STKc_IRAK"/>
    <property type="match status" value="1"/>
</dbReference>
<dbReference type="FunFam" id="1.10.510.10:FF:000161">
    <property type="entry name" value="Wall-associated receptor kinase-like 20"/>
    <property type="match status" value="1"/>
</dbReference>
<evidence type="ECO:0000313" key="16">
    <source>
        <dbReference type="EMBL" id="CAJ1800984.1"/>
    </source>
</evidence>
<keyword evidence="4 13" id="KW-0812">Transmembrane</keyword>
<evidence type="ECO:0000256" key="9">
    <source>
        <dbReference type="ARBA" id="ARBA00022989"/>
    </source>
</evidence>
<keyword evidence="2" id="KW-0723">Serine/threonine-protein kinase</keyword>
<protein>
    <recommendedName>
        <fullName evidence="15">Protein kinase domain-containing protein</fullName>
    </recommendedName>
</protein>
<keyword evidence="8 12" id="KW-0067">ATP-binding</keyword>
<name>A0AA86RPI5_9FABA</name>
<keyword evidence="5 14" id="KW-0732">Signal</keyword>
<keyword evidence="7" id="KW-0418">Kinase</keyword>
<dbReference type="InterPro" id="IPR001245">
    <property type="entry name" value="Ser-Thr/Tyr_kinase_cat_dom"/>
</dbReference>
<proteinExistence type="predicted"/>
<dbReference type="GO" id="GO:0005524">
    <property type="term" value="F:ATP binding"/>
    <property type="evidence" value="ECO:0007669"/>
    <property type="project" value="UniProtKB-UniRule"/>
</dbReference>
<dbReference type="AlphaFoldDB" id="A0AA86RPI5"/>
<dbReference type="InterPro" id="IPR008271">
    <property type="entry name" value="Ser/Thr_kinase_AS"/>
</dbReference>
<dbReference type="EMBL" id="OY731398">
    <property type="protein sequence ID" value="CAJ1800984.1"/>
    <property type="molecule type" value="Genomic_DNA"/>
</dbReference>
<dbReference type="InterPro" id="IPR011009">
    <property type="entry name" value="Kinase-like_dom_sf"/>
</dbReference>
<dbReference type="FunFam" id="3.30.200.20:FF:000162">
    <property type="entry name" value="Adenine nucleotide alpha hydrolase-like domain kinase"/>
    <property type="match status" value="1"/>
</dbReference>
<reference evidence="16" key="1">
    <citation type="submission" date="2023-10" db="EMBL/GenBank/DDBJ databases">
        <authorList>
            <person name="Domelevo Entfellner J.-B."/>
        </authorList>
    </citation>
    <scope>NUCLEOTIDE SEQUENCE</scope>
</reference>
<feature type="signal peptide" evidence="14">
    <location>
        <begin position="1"/>
        <end position="31"/>
    </location>
</feature>
<dbReference type="InterPro" id="IPR017441">
    <property type="entry name" value="Protein_kinase_ATP_BS"/>
</dbReference>
<dbReference type="PANTHER" id="PTHR46008:SF25">
    <property type="entry name" value="PROTEIN KINASE DOMAIN-CONTAINING PROTEIN"/>
    <property type="match status" value="1"/>
</dbReference>
<dbReference type="InterPro" id="IPR000719">
    <property type="entry name" value="Prot_kinase_dom"/>
</dbReference>
<evidence type="ECO:0000256" key="5">
    <source>
        <dbReference type="ARBA" id="ARBA00022729"/>
    </source>
</evidence>
<keyword evidence="17" id="KW-1185">Reference proteome</keyword>
<dbReference type="PANTHER" id="PTHR46008">
    <property type="entry name" value="LEAF RUST 10 DISEASE-RESISTANCE LOCUS RECEPTOR-LIKE PROTEIN KINASE-LIKE 1.4"/>
    <property type="match status" value="1"/>
</dbReference>
<evidence type="ECO:0000256" key="14">
    <source>
        <dbReference type="SAM" id="SignalP"/>
    </source>
</evidence>
<evidence type="ECO:0000256" key="12">
    <source>
        <dbReference type="PROSITE-ProRule" id="PRU10141"/>
    </source>
</evidence>
<keyword evidence="3" id="KW-0808">Transferase</keyword>
<evidence type="ECO:0000256" key="8">
    <source>
        <dbReference type="ARBA" id="ARBA00022840"/>
    </source>
</evidence>
<keyword evidence="6 12" id="KW-0547">Nucleotide-binding</keyword>
<gene>
    <name evidence="16" type="ORF">AYBTSS11_LOCUS638</name>
</gene>
<feature type="transmembrane region" description="Helical" evidence="13">
    <location>
        <begin position="294"/>
        <end position="317"/>
    </location>
</feature>
<dbReference type="GO" id="GO:0005886">
    <property type="term" value="C:plasma membrane"/>
    <property type="evidence" value="ECO:0007669"/>
    <property type="project" value="UniProtKB-ARBA"/>
</dbReference>
<organism evidence="16 17">
    <name type="scientific">Sphenostylis stenocarpa</name>
    <dbReference type="NCBI Taxonomy" id="92480"/>
    <lineage>
        <taxon>Eukaryota</taxon>
        <taxon>Viridiplantae</taxon>
        <taxon>Streptophyta</taxon>
        <taxon>Embryophyta</taxon>
        <taxon>Tracheophyta</taxon>
        <taxon>Spermatophyta</taxon>
        <taxon>Magnoliopsida</taxon>
        <taxon>eudicotyledons</taxon>
        <taxon>Gunneridae</taxon>
        <taxon>Pentapetalae</taxon>
        <taxon>rosids</taxon>
        <taxon>fabids</taxon>
        <taxon>Fabales</taxon>
        <taxon>Fabaceae</taxon>
        <taxon>Papilionoideae</taxon>
        <taxon>50 kb inversion clade</taxon>
        <taxon>NPAAA clade</taxon>
        <taxon>indigoferoid/millettioid clade</taxon>
        <taxon>Phaseoleae</taxon>
        <taxon>Sphenostylis</taxon>
    </lineage>
</organism>
<keyword evidence="9 13" id="KW-1133">Transmembrane helix</keyword>
<evidence type="ECO:0000256" key="6">
    <source>
        <dbReference type="ARBA" id="ARBA00022741"/>
    </source>
</evidence>
<feature type="chain" id="PRO_5041713350" description="Protein kinase domain-containing protein" evidence="14">
    <location>
        <begin position="32"/>
        <end position="657"/>
    </location>
</feature>
<evidence type="ECO:0000256" key="1">
    <source>
        <dbReference type="ARBA" id="ARBA00004167"/>
    </source>
</evidence>
<evidence type="ECO:0000256" key="10">
    <source>
        <dbReference type="ARBA" id="ARBA00023136"/>
    </source>
</evidence>
<evidence type="ECO:0000256" key="2">
    <source>
        <dbReference type="ARBA" id="ARBA00022527"/>
    </source>
</evidence>
<comment type="subcellular location">
    <subcellularLocation>
        <location evidence="1">Membrane</location>
        <topology evidence="1">Single-pass membrane protein</topology>
    </subcellularLocation>
</comment>
<dbReference type="Gramene" id="rna-AYBTSS11_LOCUS638">
    <property type="protein sequence ID" value="CAJ1800984.1"/>
    <property type="gene ID" value="gene-AYBTSS11_LOCUS638"/>
</dbReference>
<evidence type="ECO:0000256" key="11">
    <source>
        <dbReference type="ARBA" id="ARBA00023180"/>
    </source>
</evidence>
<dbReference type="Gene3D" id="1.10.510.10">
    <property type="entry name" value="Transferase(Phosphotransferase) domain 1"/>
    <property type="match status" value="1"/>
</dbReference>
<evidence type="ECO:0000313" key="17">
    <source>
        <dbReference type="Proteomes" id="UP001189624"/>
    </source>
</evidence>
<keyword evidence="10 13" id="KW-0472">Membrane</keyword>
<dbReference type="PROSITE" id="PS00108">
    <property type="entry name" value="PROTEIN_KINASE_ST"/>
    <property type="match status" value="1"/>
</dbReference>
<evidence type="ECO:0000256" key="7">
    <source>
        <dbReference type="ARBA" id="ARBA00022777"/>
    </source>
</evidence>
<keyword evidence="11" id="KW-0325">Glycoprotein</keyword>
<feature type="binding site" evidence="12">
    <location>
        <position position="393"/>
    </location>
    <ligand>
        <name>ATP</name>
        <dbReference type="ChEBI" id="CHEBI:30616"/>
    </ligand>
</feature>
<evidence type="ECO:0000259" key="15">
    <source>
        <dbReference type="PROSITE" id="PS50011"/>
    </source>
</evidence>
<dbReference type="Gene3D" id="3.30.200.20">
    <property type="entry name" value="Phosphorylase Kinase, domain 1"/>
    <property type="match status" value="1"/>
</dbReference>
<evidence type="ECO:0000256" key="4">
    <source>
        <dbReference type="ARBA" id="ARBA00022692"/>
    </source>
</evidence>
<evidence type="ECO:0000256" key="3">
    <source>
        <dbReference type="ARBA" id="ARBA00022679"/>
    </source>
</evidence>
<accession>A0AA86RPI5</accession>